<evidence type="ECO:0000256" key="1">
    <source>
        <dbReference type="SAM" id="MobiDB-lite"/>
    </source>
</evidence>
<evidence type="ECO:0000313" key="2">
    <source>
        <dbReference type="EMBL" id="GEO23212.1"/>
    </source>
</evidence>
<gene>
    <name evidence="2" type="ORF">CQA01_37460</name>
</gene>
<dbReference type="Proteomes" id="UP000321301">
    <property type="component" value="Unassembled WGS sequence"/>
</dbReference>
<organism evidence="2 3">
    <name type="scientific">Cyclobacterium qasimii</name>
    <dbReference type="NCBI Taxonomy" id="1350429"/>
    <lineage>
        <taxon>Bacteria</taxon>
        <taxon>Pseudomonadati</taxon>
        <taxon>Bacteroidota</taxon>
        <taxon>Cytophagia</taxon>
        <taxon>Cytophagales</taxon>
        <taxon>Cyclobacteriaceae</taxon>
        <taxon>Cyclobacterium</taxon>
    </lineage>
</organism>
<proteinExistence type="predicted"/>
<sequence>MKKKKAEALMQRLVQNKISRPEFDELLGSLEDPEMVAGMEESMRKHFEQVLNEYNEELKSNTEDKKIKDQSLSRTQKEKE</sequence>
<comment type="caution">
    <text evidence="2">The sequence shown here is derived from an EMBL/GenBank/DDBJ whole genome shotgun (WGS) entry which is preliminary data.</text>
</comment>
<evidence type="ECO:0000313" key="3">
    <source>
        <dbReference type="Proteomes" id="UP000321301"/>
    </source>
</evidence>
<feature type="region of interest" description="Disordered" evidence="1">
    <location>
        <begin position="58"/>
        <end position="80"/>
    </location>
</feature>
<accession>A0A512CG80</accession>
<reference evidence="2 3" key="1">
    <citation type="submission" date="2019-07" db="EMBL/GenBank/DDBJ databases">
        <title>Whole genome shotgun sequence of Cyclobacterium qasimii NBRC 106168.</title>
        <authorList>
            <person name="Hosoyama A."/>
            <person name="Uohara A."/>
            <person name="Ohji S."/>
            <person name="Ichikawa N."/>
        </authorList>
    </citation>
    <scope>NUCLEOTIDE SEQUENCE [LARGE SCALE GENOMIC DNA]</scope>
    <source>
        <strain evidence="2 3">NBRC 106168</strain>
    </source>
</reference>
<protein>
    <submittedName>
        <fullName evidence="2">Uncharacterized protein</fullName>
    </submittedName>
</protein>
<dbReference type="EMBL" id="BJYV01000021">
    <property type="protein sequence ID" value="GEO23212.1"/>
    <property type="molecule type" value="Genomic_DNA"/>
</dbReference>
<keyword evidence="3" id="KW-1185">Reference proteome</keyword>
<name>A0A512CG80_9BACT</name>
<dbReference type="AlphaFoldDB" id="A0A512CG80"/>